<name>A0A7K0CZ20_9NOCA</name>
<keyword evidence="6 11" id="KW-0560">Oxidoreductase</keyword>
<dbReference type="Gene3D" id="1.20.140.10">
    <property type="entry name" value="Butyryl-CoA Dehydrogenase, subunit A, domain 3"/>
    <property type="match status" value="1"/>
</dbReference>
<dbReference type="InterPro" id="IPR046373">
    <property type="entry name" value="Acyl-CoA_Oxase/DH_mid-dom_sf"/>
</dbReference>
<dbReference type="InterPro" id="IPR009075">
    <property type="entry name" value="AcylCo_DH/oxidase_C"/>
</dbReference>
<evidence type="ECO:0000313" key="16">
    <source>
        <dbReference type="Proteomes" id="UP000438448"/>
    </source>
</evidence>
<evidence type="ECO:0000259" key="14">
    <source>
        <dbReference type="Pfam" id="PF02771"/>
    </source>
</evidence>
<accession>A0A7K0CZ20</accession>
<evidence type="ECO:0000256" key="3">
    <source>
        <dbReference type="ARBA" id="ARBA00009347"/>
    </source>
</evidence>
<evidence type="ECO:0000256" key="6">
    <source>
        <dbReference type="ARBA" id="ARBA00023002"/>
    </source>
</evidence>
<evidence type="ECO:0000256" key="8">
    <source>
        <dbReference type="ARBA" id="ARBA00040394"/>
    </source>
</evidence>
<dbReference type="InterPro" id="IPR037069">
    <property type="entry name" value="AcylCoA_DH/ox_N_sf"/>
</dbReference>
<keyword evidence="16" id="KW-1185">Reference proteome</keyword>
<evidence type="ECO:0000256" key="7">
    <source>
        <dbReference type="ARBA" id="ARBA00037085"/>
    </source>
</evidence>
<comment type="function">
    <text evidence="7">Catalyzes the dehydrogenation at the alpha-beta position of ACP-bound acyl chains. This results in the introduction of a double bond in the lipidic chain, which is further transferred to the epsilon-amino group of lysine residue in the mycobactin core by MbtK.</text>
</comment>
<proteinExistence type="inferred from homology"/>
<dbReference type="AlphaFoldDB" id="A0A7K0CZ20"/>
<evidence type="ECO:0000313" key="15">
    <source>
        <dbReference type="EMBL" id="MQY18708.1"/>
    </source>
</evidence>
<dbReference type="PANTHER" id="PTHR48083:SF20">
    <property type="entry name" value="LONG-CHAIN SPECIFIC ACYL-COA DEHYDROGENASE, MITOCHONDRIAL"/>
    <property type="match status" value="1"/>
</dbReference>
<dbReference type="SUPFAM" id="SSF56645">
    <property type="entry name" value="Acyl-CoA dehydrogenase NM domain-like"/>
    <property type="match status" value="1"/>
</dbReference>
<comment type="similarity">
    <text evidence="3 11">Belongs to the acyl-CoA dehydrogenase family.</text>
</comment>
<evidence type="ECO:0000256" key="11">
    <source>
        <dbReference type="RuleBase" id="RU362125"/>
    </source>
</evidence>
<evidence type="ECO:0000256" key="4">
    <source>
        <dbReference type="ARBA" id="ARBA00022630"/>
    </source>
</evidence>
<evidence type="ECO:0000256" key="2">
    <source>
        <dbReference type="ARBA" id="ARBA00005102"/>
    </source>
</evidence>
<dbReference type="Gene3D" id="1.10.540.10">
    <property type="entry name" value="Acyl-CoA dehydrogenase/oxidase, N-terminal domain"/>
    <property type="match status" value="1"/>
</dbReference>
<evidence type="ECO:0000256" key="10">
    <source>
        <dbReference type="ARBA" id="ARBA00052546"/>
    </source>
</evidence>
<dbReference type="InterPro" id="IPR006089">
    <property type="entry name" value="Acyl-CoA_DH_CS"/>
</dbReference>
<dbReference type="FunFam" id="2.40.110.10:FF:000002">
    <property type="entry name" value="Acyl-CoA dehydrogenase fadE12"/>
    <property type="match status" value="1"/>
</dbReference>
<comment type="cofactor">
    <cofactor evidence="1 11">
        <name>FAD</name>
        <dbReference type="ChEBI" id="CHEBI:57692"/>
    </cofactor>
</comment>
<dbReference type="InterPro" id="IPR006091">
    <property type="entry name" value="Acyl-CoA_Oxase/DH_mid-dom"/>
</dbReference>
<dbReference type="InterPro" id="IPR036250">
    <property type="entry name" value="AcylCo_DH-like_C"/>
</dbReference>
<dbReference type="PANTHER" id="PTHR48083">
    <property type="entry name" value="MEDIUM-CHAIN SPECIFIC ACYL-COA DEHYDROGENASE, MITOCHONDRIAL-RELATED"/>
    <property type="match status" value="1"/>
</dbReference>
<dbReference type="PROSITE" id="PS00073">
    <property type="entry name" value="ACYL_COA_DH_2"/>
    <property type="match status" value="1"/>
</dbReference>
<evidence type="ECO:0000259" key="12">
    <source>
        <dbReference type="Pfam" id="PF00441"/>
    </source>
</evidence>
<dbReference type="Proteomes" id="UP000438448">
    <property type="component" value="Unassembled WGS sequence"/>
</dbReference>
<dbReference type="GO" id="GO:0050660">
    <property type="term" value="F:flavin adenine dinucleotide binding"/>
    <property type="evidence" value="ECO:0007669"/>
    <property type="project" value="InterPro"/>
</dbReference>
<comment type="caution">
    <text evidence="15">The sequence shown here is derived from an EMBL/GenBank/DDBJ whole genome shotgun (WGS) entry which is preliminary data.</text>
</comment>
<dbReference type="GO" id="GO:0033539">
    <property type="term" value="P:fatty acid beta-oxidation using acyl-CoA dehydrogenase"/>
    <property type="evidence" value="ECO:0007669"/>
    <property type="project" value="TreeGrafter"/>
</dbReference>
<dbReference type="Gene3D" id="2.40.110.10">
    <property type="entry name" value="Butyryl-CoA Dehydrogenase, subunit A, domain 2"/>
    <property type="match status" value="1"/>
</dbReference>
<keyword evidence="4 11" id="KW-0285">Flavoprotein</keyword>
<keyword evidence="5 11" id="KW-0274">FAD</keyword>
<dbReference type="InterPro" id="IPR050741">
    <property type="entry name" value="Acyl-CoA_dehydrogenase"/>
</dbReference>
<dbReference type="SUPFAM" id="SSF47203">
    <property type="entry name" value="Acyl-CoA dehydrogenase C-terminal domain-like"/>
    <property type="match status" value="1"/>
</dbReference>
<feature type="domain" description="Acyl-CoA oxidase/dehydrogenase middle" evidence="13">
    <location>
        <begin position="123"/>
        <end position="220"/>
    </location>
</feature>
<reference evidence="15 16" key="1">
    <citation type="submission" date="2019-10" db="EMBL/GenBank/DDBJ databases">
        <title>Nocardia macrotermitis sp. nov. and Nocardia aurantia sp. nov., isolated from the gut of fungus growing-termite Macrotermes natalensis.</title>
        <authorList>
            <person name="Benndorf R."/>
            <person name="Schwitalla J."/>
            <person name="Martin K."/>
            <person name="De Beer W."/>
            <person name="Kaster A.-K."/>
            <person name="Vollmers J."/>
            <person name="Poulsen M."/>
            <person name="Beemelmanns C."/>
        </authorList>
    </citation>
    <scope>NUCLEOTIDE SEQUENCE [LARGE SCALE GENOMIC DNA]</scope>
    <source>
        <strain evidence="15 16">RB20</strain>
    </source>
</reference>
<dbReference type="EMBL" id="WEGK01000003">
    <property type="protein sequence ID" value="MQY18708.1"/>
    <property type="molecule type" value="Genomic_DNA"/>
</dbReference>
<dbReference type="InterPro" id="IPR013786">
    <property type="entry name" value="AcylCoA_DH/ox_N"/>
</dbReference>
<sequence length="383" mass="42244">MRRTLYTADHEAFRDLARQFIEKEVVPHYPDWERAGRMPREIFERMGELGMLGTAIPEEYGGGGVRDYRFNAVLQEEAYRALVTLSTVRTQIDVILPYFLEYANEEQRQRWFPGLANGTLLTAVAMTEPGTGSDLAGVCTTAVRDGEDYIINGAKTFITGGLLADLVIVVARTDTDPDNRRAGLSLIVVESGRPGFTKGRVLDKLGCKVQDTVELAFDNVRVPQSNRLGEEGEAFGYLGHNLAQERITVAVGSVAQARSAIIATSEYVKERKAFGQPVASYQNTKFELAAMSAEVEAAQTMIDRAVLDLVEGELSGPDAARTKLFCTEVQARVVDRCLQLFGGYGYMLEYPIARLYADARVARIYAGTSEVMKTIVAKDLGLR</sequence>
<comment type="catalytic activity">
    <reaction evidence="10">
        <text>a 2,3-saturated acyl-CoA + A = a 2,3-dehydroacyl-CoA + AH2</text>
        <dbReference type="Rhea" id="RHEA:48608"/>
        <dbReference type="ChEBI" id="CHEBI:13193"/>
        <dbReference type="ChEBI" id="CHEBI:17499"/>
        <dbReference type="ChEBI" id="CHEBI:60015"/>
        <dbReference type="ChEBI" id="CHEBI:65111"/>
    </reaction>
</comment>
<dbReference type="InterPro" id="IPR009100">
    <property type="entry name" value="AcylCoA_DH/oxidase_NM_dom_sf"/>
</dbReference>
<protein>
    <recommendedName>
        <fullName evidence="8">Acyl-[acyl-carrier-protein] dehydrogenase MbtN</fullName>
    </recommendedName>
    <alternativeName>
        <fullName evidence="9">Mycobactin synthase protein N</fullName>
    </alternativeName>
</protein>
<evidence type="ECO:0000256" key="1">
    <source>
        <dbReference type="ARBA" id="ARBA00001974"/>
    </source>
</evidence>
<dbReference type="Pfam" id="PF02771">
    <property type="entry name" value="Acyl-CoA_dh_N"/>
    <property type="match status" value="1"/>
</dbReference>
<evidence type="ECO:0000259" key="13">
    <source>
        <dbReference type="Pfam" id="PF02770"/>
    </source>
</evidence>
<gene>
    <name evidence="15" type="primary">mmgC_1</name>
    <name evidence="15" type="ORF">NRB20_17870</name>
</gene>
<evidence type="ECO:0000256" key="5">
    <source>
        <dbReference type="ARBA" id="ARBA00022827"/>
    </source>
</evidence>
<dbReference type="GO" id="GO:0005737">
    <property type="term" value="C:cytoplasm"/>
    <property type="evidence" value="ECO:0007669"/>
    <property type="project" value="TreeGrafter"/>
</dbReference>
<comment type="pathway">
    <text evidence="2">Siderophore biosynthesis; mycobactin biosynthesis.</text>
</comment>
<evidence type="ECO:0000256" key="9">
    <source>
        <dbReference type="ARBA" id="ARBA00042660"/>
    </source>
</evidence>
<dbReference type="GO" id="GO:0003995">
    <property type="term" value="F:acyl-CoA dehydrogenase activity"/>
    <property type="evidence" value="ECO:0007669"/>
    <property type="project" value="InterPro"/>
</dbReference>
<feature type="domain" description="Acyl-CoA dehydrogenase/oxidase C-terminal" evidence="12">
    <location>
        <begin position="237"/>
        <end position="380"/>
    </location>
</feature>
<dbReference type="FunFam" id="1.20.140.10:FF:000001">
    <property type="entry name" value="Acyl-CoA dehydrogenase"/>
    <property type="match status" value="1"/>
</dbReference>
<dbReference type="Pfam" id="PF02770">
    <property type="entry name" value="Acyl-CoA_dh_M"/>
    <property type="match status" value="1"/>
</dbReference>
<dbReference type="Pfam" id="PF00441">
    <property type="entry name" value="Acyl-CoA_dh_1"/>
    <property type="match status" value="1"/>
</dbReference>
<dbReference type="RefSeq" id="WP_319944643.1">
    <property type="nucleotide sequence ID" value="NZ_WEGK01000003.1"/>
</dbReference>
<feature type="domain" description="Acyl-CoA dehydrogenase/oxidase N-terminal" evidence="14">
    <location>
        <begin position="7"/>
        <end position="118"/>
    </location>
</feature>
<organism evidence="15 16">
    <name type="scientific">Nocardia macrotermitis</name>
    <dbReference type="NCBI Taxonomy" id="2585198"/>
    <lineage>
        <taxon>Bacteria</taxon>
        <taxon>Bacillati</taxon>
        <taxon>Actinomycetota</taxon>
        <taxon>Actinomycetes</taxon>
        <taxon>Mycobacteriales</taxon>
        <taxon>Nocardiaceae</taxon>
        <taxon>Nocardia</taxon>
    </lineage>
</organism>